<dbReference type="Pfam" id="PF13843">
    <property type="entry name" value="DDE_Tnp_1_7"/>
    <property type="match status" value="1"/>
</dbReference>
<protein>
    <submittedName>
        <fullName evidence="2">PiggyBac transposable element-derived protein 3</fullName>
    </submittedName>
</protein>
<sequence>MSRKKVFKTAEEAVEYLFSEELESEMIVLPPEIDEFTDEEGFDDSETLDPYNENKCITLVTNFDIIEPLTSVSRREKRKAEKNKIEQPCLVNNYNKNMGGIESHVWLVEKHTIRIRGKKWYWPIITRIVDMAVVDTCVIYNMVNKEKKSIKEIRRHIAIAYLKKGNTVQIQIGIPSYTISSRMIEIDTVRCDGVGHIISKREKQRRCQMQNCSGKPLTFCMKCNVTLCTKCFPNYHT</sequence>
<evidence type="ECO:0000313" key="2">
    <source>
        <dbReference type="EMBL" id="GFT60593.1"/>
    </source>
</evidence>
<organism evidence="2 5">
    <name type="scientific">Nephila pilipes</name>
    <name type="common">Giant wood spider</name>
    <name type="synonym">Nephila maculata</name>
    <dbReference type="NCBI Taxonomy" id="299642"/>
    <lineage>
        <taxon>Eukaryota</taxon>
        <taxon>Metazoa</taxon>
        <taxon>Ecdysozoa</taxon>
        <taxon>Arthropoda</taxon>
        <taxon>Chelicerata</taxon>
        <taxon>Arachnida</taxon>
        <taxon>Araneae</taxon>
        <taxon>Araneomorphae</taxon>
        <taxon>Entelegynae</taxon>
        <taxon>Araneoidea</taxon>
        <taxon>Nephilidae</taxon>
        <taxon>Nephila</taxon>
    </lineage>
</organism>
<dbReference type="EMBL" id="BMAW01114173">
    <property type="protein sequence ID" value="GFT60593.1"/>
    <property type="molecule type" value="Genomic_DNA"/>
</dbReference>
<name>A0A8X6PAN7_NEPPI</name>
<keyword evidence="5" id="KW-1185">Reference proteome</keyword>
<accession>A0A8X6PAN7</accession>
<dbReference type="Proteomes" id="UP000887013">
    <property type="component" value="Unassembled WGS sequence"/>
</dbReference>
<reference evidence="2" key="1">
    <citation type="submission" date="2020-08" db="EMBL/GenBank/DDBJ databases">
        <title>Multicomponent nature underlies the extraordinary mechanical properties of spider dragline silk.</title>
        <authorList>
            <person name="Kono N."/>
            <person name="Nakamura H."/>
            <person name="Mori M."/>
            <person name="Yoshida Y."/>
            <person name="Ohtoshi R."/>
            <person name="Malay A.D."/>
            <person name="Moran D.A.P."/>
            <person name="Tomita M."/>
            <person name="Numata K."/>
            <person name="Arakawa K."/>
        </authorList>
    </citation>
    <scope>NUCLEOTIDE SEQUENCE</scope>
</reference>
<evidence type="ECO:0000259" key="1">
    <source>
        <dbReference type="Pfam" id="PF13843"/>
    </source>
</evidence>
<dbReference type="AlphaFoldDB" id="A0A8X6PAN7"/>
<dbReference type="InterPro" id="IPR029526">
    <property type="entry name" value="PGBD"/>
</dbReference>
<comment type="caution">
    <text evidence="2">The sequence shown here is derived from an EMBL/GenBank/DDBJ whole genome shotgun (WGS) entry which is preliminary data.</text>
</comment>
<dbReference type="PANTHER" id="PTHR47272">
    <property type="entry name" value="DDE_TNP_1_7 DOMAIN-CONTAINING PROTEIN"/>
    <property type="match status" value="1"/>
</dbReference>
<evidence type="ECO:0000313" key="4">
    <source>
        <dbReference type="EMBL" id="GFU31580.1"/>
    </source>
</evidence>
<proteinExistence type="predicted"/>
<dbReference type="EMBL" id="BMAW01082968">
    <property type="protein sequence ID" value="GFU31580.1"/>
    <property type="molecule type" value="Genomic_DNA"/>
</dbReference>
<evidence type="ECO:0000313" key="3">
    <source>
        <dbReference type="EMBL" id="GFT93535.1"/>
    </source>
</evidence>
<dbReference type="OrthoDB" id="6434956at2759"/>
<feature type="domain" description="PiggyBac transposable element-derived protein" evidence="1">
    <location>
        <begin position="51"/>
        <end position="134"/>
    </location>
</feature>
<dbReference type="EMBL" id="BMAW01025688">
    <property type="protein sequence ID" value="GFT93535.1"/>
    <property type="molecule type" value="Genomic_DNA"/>
</dbReference>
<gene>
    <name evidence="2" type="primary">PGBD3</name>
    <name evidence="2" type="ORF">NPIL_154821</name>
    <name evidence="3" type="ORF">NPIL_405721</name>
    <name evidence="4" type="ORF">NPIL_410251</name>
</gene>
<evidence type="ECO:0000313" key="5">
    <source>
        <dbReference type="Proteomes" id="UP000887013"/>
    </source>
</evidence>
<dbReference type="PANTHER" id="PTHR47272:SF2">
    <property type="entry name" value="PIGGYBAC TRANSPOSABLE ELEMENT-DERIVED PROTEIN 3-LIKE"/>
    <property type="match status" value="1"/>
</dbReference>